<proteinExistence type="predicted"/>
<feature type="domain" description="Nucleotidyl transferase" evidence="2">
    <location>
        <begin position="120"/>
        <end position="157"/>
    </location>
</feature>
<evidence type="ECO:0000259" key="2">
    <source>
        <dbReference type="Pfam" id="PF00483"/>
    </source>
</evidence>
<dbReference type="SUPFAM" id="SSF53448">
    <property type="entry name" value="Nucleotide-diphospho-sugar transferases"/>
    <property type="match status" value="1"/>
</dbReference>
<organism evidence="3 4">
    <name type="scientific">Aegilops tauschii subsp. strangulata</name>
    <name type="common">Goatgrass</name>
    <dbReference type="NCBI Taxonomy" id="200361"/>
    <lineage>
        <taxon>Eukaryota</taxon>
        <taxon>Viridiplantae</taxon>
        <taxon>Streptophyta</taxon>
        <taxon>Embryophyta</taxon>
        <taxon>Tracheophyta</taxon>
        <taxon>Spermatophyta</taxon>
        <taxon>Magnoliopsida</taxon>
        <taxon>Liliopsida</taxon>
        <taxon>Poales</taxon>
        <taxon>Poaceae</taxon>
        <taxon>BOP clade</taxon>
        <taxon>Pooideae</taxon>
        <taxon>Triticodae</taxon>
        <taxon>Triticeae</taxon>
        <taxon>Triticinae</taxon>
        <taxon>Aegilops</taxon>
    </lineage>
</organism>
<dbReference type="Gramene" id="AET4Gv20537300.3">
    <property type="protein sequence ID" value="AET4Gv20537300.3"/>
    <property type="gene ID" value="AET4Gv20537300"/>
</dbReference>
<dbReference type="InterPro" id="IPR029044">
    <property type="entry name" value="Nucleotide-diphossugar_trans"/>
</dbReference>
<reference evidence="4" key="1">
    <citation type="journal article" date="2014" name="Science">
        <title>Ancient hybridizations among the ancestral genomes of bread wheat.</title>
        <authorList>
            <consortium name="International Wheat Genome Sequencing Consortium,"/>
            <person name="Marcussen T."/>
            <person name="Sandve S.R."/>
            <person name="Heier L."/>
            <person name="Spannagl M."/>
            <person name="Pfeifer M."/>
            <person name="Jakobsen K.S."/>
            <person name="Wulff B.B."/>
            <person name="Steuernagel B."/>
            <person name="Mayer K.F."/>
            <person name="Olsen O.A."/>
        </authorList>
    </citation>
    <scope>NUCLEOTIDE SEQUENCE [LARGE SCALE GENOMIC DNA]</scope>
    <source>
        <strain evidence="4">cv. AL8/78</strain>
    </source>
</reference>
<dbReference type="AlphaFoldDB" id="A0A453IEV9"/>
<dbReference type="PANTHER" id="PTHR22572">
    <property type="entry name" value="SUGAR-1-PHOSPHATE GUANYL TRANSFERASE"/>
    <property type="match status" value="1"/>
</dbReference>
<keyword evidence="4" id="KW-1185">Reference proteome</keyword>
<dbReference type="Pfam" id="PF00483">
    <property type="entry name" value="NTP_transferase"/>
    <property type="match status" value="1"/>
</dbReference>
<dbReference type="InterPro" id="IPR050486">
    <property type="entry name" value="Mannose-1P_guanyltransferase"/>
</dbReference>
<dbReference type="Gene3D" id="3.90.550.10">
    <property type="entry name" value="Spore Coat Polysaccharide Biosynthesis Protein SpsA, Chain A"/>
    <property type="match status" value="1"/>
</dbReference>
<reference evidence="4" key="2">
    <citation type="journal article" date="2017" name="Nat. Plants">
        <title>The Aegilops tauschii genome reveals multiple impacts of transposons.</title>
        <authorList>
            <person name="Zhao G."/>
            <person name="Zou C."/>
            <person name="Li K."/>
            <person name="Wang K."/>
            <person name="Li T."/>
            <person name="Gao L."/>
            <person name="Zhang X."/>
            <person name="Wang H."/>
            <person name="Yang Z."/>
            <person name="Liu X."/>
            <person name="Jiang W."/>
            <person name="Mao L."/>
            <person name="Kong X."/>
            <person name="Jiao Y."/>
            <person name="Jia J."/>
        </authorList>
    </citation>
    <scope>NUCLEOTIDE SEQUENCE [LARGE SCALE GENOMIC DNA]</scope>
    <source>
        <strain evidence="4">cv. AL8/78</strain>
    </source>
</reference>
<dbReference type="InterPro" id="IPR005835">
    <property type="entry name" value="NTP_transferase_dom"/>
</dbReference>
<reference evidence="3" key="3">
    <citation type="journal article" date="2017" name="Nature">
        <title>Genome sequence of the progenitor of the wheat D genome Aegilops tauschii.</title>
        <authorList>
            <person name="Luo M.C."/>
            <person name="Gu Y.Q."/>
            <person name="Puiu D."/>
            <person name="Wang H."/>
            <person name="Twardziok S.O."/>
            <person name="Deal K.R."/>
            <person name="Huo N."/>
            <person name="Zhu T."/>
            <person name="Wang L."/>
            <person name="Wang Y."/>
            <person name="McGuire P.E."/>
            <person name="Liu S."/>
            <person name="Long H."/>
            <person name="Ramasamy R.K."/>
            <person name="Rodriguez J.C."/>
            <person name="Van S.L."/>
            <person name="Yuan L."/>
            <person name="Wang Z."/>
            <person name="Xia Z."/>
            <person name="Xiao L."/>
            <person name="Anderson O.D."/>
            <person name="Ouyang S."/>
            <person name="Liang Y."/>
            <person name="Zimin A.V."/>
            <person name="Pertea G."/>
            <person name="Qi P."/>
            <person name="Bennetzen J.L."/>
            <person name="Dai X."/>
            <person name="Dawson M.W."/>
            <person name="Muller H.G."/>
            <person name="Kugler K."/>
            <person name="Rivarola-Duarte L."/>
            <person name="Spannagl M."/>
            <person name="Mayer K.F.X."/>
            <person name="Lu F.H."/>
            <person name="Bevan M.W."/>
            <person name="Leroy P."/>
            <person name="Li P."/>
            <person name="You F.M."/>
            <person name="Sun Q."/>
            <person name="Liu Z."/>
            <person name="Lyons E."/>
            <person name="Wicker T."/>
            <person name="Salzberg S.L."/>
            <person name="Devos K.M."/>
            <person name="Dvorak J."/>
        </authorList>
    </citation>
    <scope>NUCLEOTIDE SEQUENCE [LARGE SCALE GENOMIC DNA]</scope>
    <source>
        <strain evidence="3">cv. AL8/78</strain>
    </source>
</reference>
<dbReference type="Proteomes" id="UP000015105">
    <property type="component" value="Chromosome 4D"/>
</dbReference>
<feature type="region of interest" description="Disordered" evidence="1">
    <location>
        <begin position="1"/>
        <end position="97"/>
    </location>
</feature>
<reference evidence="3" key="4">
    <citation type="submission" date="2019-03" db="UniProtKB">
        <authorList>
            <consortium name="EnsemblPlants"/>
        </authorList>
    </citation>
    <scope>IDENTIFICATION</scope>
</reference>
<evidence type="ECO:0000256" key="1">
    <source>
        <dbReference type="SAM" id="MobiDB-lite"/>
    </source>
</evidence>
<sequence>ETEEGKRLQGLIRAEASVKSLTTRSSRREGGASEEATGIKPRKRRVLGNQRSRDPADGFLFPPLTCPSIHPPQFSSPAPAVDEAPEEEDSSAPPSPALPAALAWSFTGCGGCARRTATMKALILVGGFGTRLRPLTLSVPKPLVDFANKPMILHQIE</sequence>
<accession>A0A453IEV9</accession>
<reference evidence="3" key="5">
    <citation type="journal article" date="2021" name="G3 (Bethesda)">
        <title>Aegilops tauschii genome assembly Aet v5.0 features greater sequence contiguity and improved annotation.</title>
        <authorList>
            <person name="Wang L."/>
            <person name="Zhu T."/>
            <person name="Rodriguez J.C."/>
            <person name="Deal K.R."/>
            <person name="Dubcovsky J."/>
            <person name="McGuire P.E."/>
            <person name="Lux T."/>
            <person name="Spannagl M."/>
            <person name="Mayer K.F.X."/>
            <person name="Baldrich P."/>
            <person name="Meyers B.C."/>
            <person name="Huo N."/>
            <person name="Gu Y.Q."/>
            <person name="Zhou H."/>
            <person name="Devos K.M."/>
            <person name="Bennetzen J.L."/>
            <person name="Unver T."/>
            <person name="Budak H."/>
            <person name="Gulick P.J."/>
            <person name="Galiba G."/>
            <person name="Kalapos B."/>
            <person name="Nelson D.R."/>
            <person name="Li P."/>
            <person name="You F.M."/>
            <person name="Luo M.C."/>
            <person name="Dvorak J."/>
        </authorList>
    </citation>
    <scope>NUCLEOTIDE SEQUENCE [LARGE SCALE GENOMIC DNA]</scope>
    <source>
        <strain evidence="3">cv. AL8/78</strain>
    </source>
</reference>
<evidence type="ECO:0000313" key="3">
    <source>
        <dbReference type="EnsemblPlants" id="AET4Gv20537300.3"/>
    </source>
</evidence>
<dbReference type="EnsemblPlants" id="AET4Gv20537300.3">
    <property type="protein sequence ID" value="AET4Gv20537300.3"/>
    <property type="gene ID" value="AET4Gv20537300"/>
</dbReference>
<evidence type="ECO:0000313" key="4">
    <source>
        <dbReference type="Proteomes" id="UP000015105"/>
    </source>
</evidence>
<protein>
    <recommendedName>
        <fullName evidence="2">Nucleotidyl transferase domain-containing protein</fullName>
    </recommendedName>
</protein>
<name>A0A453IEV9_AEGTS</name>